<dbReference type="PROSITE" id="PS51352">
    <property type="entry name" value="THIOREDOXIN_2"/>
    <property type="match status" value="1"/>
</dbReference>
<dbReference type="Proteomes" id="UP001197214">
    <property type="component" value="Unassembled WGS sequence"/>
</dbReference>
<name>A0ABS6XLX8_9SPHN</name>
<dbReference type="PANTHER" id="PTHR13887">
    <property type="entry name" value="GLUTATHIONE S-TRANSFERASE KAPPA"/>
    <property type="match status" value="1"/>
</dbReference>
<keyword evidence="3" id="KW-1015">Disulfide bond</keyword>
<protein>
    <submittedName>
        <fullName evidence="6">DsbA family protein</fullName>
    </submittedName>
</protein>
<evidence type="ECO:0000313" key="7">
    <source>
        <dbReference type="Proteomes" id="UP001197214"/>
    </source>
</evidence>
<comment type="caution">
    <text evidence="6">The sequence shown here is derived from an EMBL/GenBank/DDBJ whole genome shotgun (WGS) entry which is preliminary data.</text>
</comment>
<dbReference type="CDD" id="cd03023">
    <property type="entry name" value="DsbA_Com1_like"/>
    <property type="match status" value="1"/>
</dbReference>
<dbReference type="Pfam" id="PF01323">
    <property type="entry name" value="DSBA"/>
    <property type="match status" value="1"/>
</dbReference>
<dbReference type="InterPro" id="IPR041205">
    <property type="entry name" value="ScsC_N"/>
</dbReference>
<feature type="domain" description="Thioredoxin" evidence="5">
    <location>
        <begin position="65"/>
        <end position="246"/>
    </location>
</feature>
<dbReference type="InterPro" id="IPR013766">
    <property type="entry name" value="Thioredoxin_domain"/>
</dbReference>
<evidence type="ECO:0000256" key="3">
    <source>
        <dbReference type="ARBA" id="ARBA00023157"/>
    </source>
</evidence>
<dbReference type="PANTHER" id="PTHR13887:SF14">
    <property type="entry name" value="DISULFIDE BOND FORMATION PROTEIN D"/>
    <property type="match status" value="1"/>
</dbReference>
<dbReference type="Pfam" id="PF18312">
    <property type="entry name" value="ScsC_N"/>
    <property type="match status" value="1"/>
</dbReference>
<evidence type="ECO:0000256" key="4">
    <source>
        <dbReference type="ARBA" id="ARBA00023284"/>
    </source>
</evidence>
<keyword evidence="4" id="KW-0676">Redox-active center</keyword>
<evidence type="ECO:0000256" key="2">
    <source>
        <dbReference type="ARBA" id="ARBA00023002"/>
    </source>
</evidence>
<evidence type="ECO:0000259" key="5">
    <source>
        <dbReference type="PROSITE" id="PS51352"/>
    </source>
</evidence>
<evidence type="ECO:0000256" key="1">
    <source>
        <dbReference type="ARBA" id="ARBA00022729"/>
    </source>
</evidence>
<organism evidence="6 7">
    <name type="scientific">Stakelama flava</name>
    <dbReference type="NCBI Taxonomy" id="2860338"/>
    <lineage>
        <taxon>Bacteria</taxon>
        <taxon>Pseudomonadati</taxon>
        <taxon>Pseudomonadota</taxon>
        <taxon>Alphaproteobacteria</taxon>
        <taxon>Sphingomonadales</taxon>
        <taxon>Sphingomonadaceae</taxon>
        <taxon>Stakelama</taxon>
    </lineage>
</organism>
<keyword evidence="1" id="KW-0732">Signal</keyword>
<dbReference type="RefSeq" id="WP_219238333.1">
    <property type="nucleotide sequence ID" value="NZ_JAHWZX010000008.1"/>
</dbReference>
<accession>A0ABS6XLX8</accession>
<sequence length="247" mass="26294">MTDSPGISRSLLAVLLILAALLGAGGALLAQRFVPVLTTNRAAMEHVVHDYVMAHPEIIPDAMDVLRAREAAQAVADNHDAIFHPFASAWRGAKNPAVDVVVYMDYACGFCRASLPEIDKLVKAEPDIRIVYRELPILSEESRTAALWSLAAAQQGKFQTFHDTLFAAGALTDANVQQAAQKAGLDMDRARTFAASDAAAAEVRKNLSVAQQIGVTGTPAWVIGDEVLSGAQSFDMLKDAVAQARAG</sequence>
<proteinExistence type="predicted"/>
<dbReference type="EMBL" id="JAHWZX010000008">
    <property type="protein sequence ID" value="MBW4331222.1"/>
    <property type="molecule type" value="Genomic_DNA"/>
</dbReference>
<dbReference type="InterPro" id="IPR001853">
    <property type="entry name" value="DSBA-like_thioredoxin_dom"/>
</dbReference>
<keyword evidence="7" id="KW-1185">Reference proteome</keyword>
<evidence type="ECO:0000313" key="6">
    <source>
        <dbReference type="EMBL" id="MBW4331222.1"/>
    </source>
</evidence>
<gene>
    <name evidence="6" type="ORF">KY084_10100</name>
</gene>
<keyword evidence="2" id="KW-0560">Oxidoreductase</keyword>
<reference evidence="6 7" key="1">
    <citation type="submission" date="2021-07" db="EMBL/GenBank/DDBJ databases">
        <title>Stakelama flava sp. nov., a novel endophytic bacterium isolated from branch of Kandelia candel.</title>
        <authorList>
            <person name="Tuo L."/>
        </authorList>
    </citation>
    <scope>NUCLEOTIDE SEQUENCE [LARGE SCALE GENOMIC DNA]</scope>
    <source>
        <strain evidence="6 7">CBK3Z-3</strain>
    </source>
</reference>